<dbReference type="Proteomes" id="UP000314294">
    <property type="component" value="Unassembled WGS sequence"/>
</dbReference>
<protein>
    <submittedName>
        <fullName evidence="2">Uncharacterized protein</fullName>
    </submittedName>
</protein>
<sequence length="82" mass="9180">MEVKLREAWFTNWHLKIAPQLREQRPGTRVKPERQCVGNRSQRKTSSQHRNKVSIGTTLSSTASCLEFTTSAAAAAMCLCTS</sequence>
<evidence type="ECO:0000313" key="2">
    <source>
        <dbReference type="EMBL" id="TNN57599.1"/>
    </source>
</evidence>
<gene>
    <name evidence="2" type="ORF">EYF80_032201</name>
</gene>
<proteinExistence type="predicted"/>
<feature type="compositionally biased region" description="Basic residues" evidence="1">
    <location>
        <begin position="41"/>
        <end position="52"/>
    </location>
</feature>
<comment type="caution">
    <text evidence="2">The sequence shown here is derived from an EMBL/GenBank/DDBJ whole genome shotgun (WGS) entry which is preliminary data.</text>
</comment>
<dbReference type="EMBL" id="SRLO01000401">
    <property type="protein sequence ID" value="TNN57599.1"/>
    <property type="molecule type" value="Genomic_DNA"/>
</dbReference>
<reference evidence="2 3" key="1">
    <citation type="submission" date="2019-03" db="EMBL/GenBank/DDBJ databases">
        <title>First draft genome of Liparis tanakae, snailfish: a comprehensive survey of snailfish specific genes.</title>
        <authorList>
            <person name="Kim W."/>
            <person name="Song I."/>
            <person name="Jeong J.-H."/>
            <person name="Kim D."/>
            <person name="Kim S."/>
            <person name="Ryu S."/>
            <person name="Song J.Y."/>
            <person name="Lee S.K."/>
        </authorList>
    </citation>
    <scope>NUCLEOTIDE SEQUENCE [LARGE SCALE GENOMIC DNA]</scope>
    <source>
        <tissue evidence="2">Muscle</tissue>
    </source>
</reference>
<evidence type="ECO:0000313" key="3">
    <source>
        <dbReference type="Proteomes" id="UP000314294"/>
    </source>
</evidence>
<accession>A0A4Z2GVW8</accession>
<feature type="region of interest" description="Disordered" evidence="1">
    <location>
        <begin position="24"/>
        <end position="53"/>
    </location>
</feature>
<dbReference type="AlphaFoldDB" id="A0A4Z2GVW8"/>
<organism evidence="2 3">
    <name type="scientific">Liparis tanakae</name>
    <name type="common">Tanaka's snailfish</name>
    <dbReference type="NCBI Taxonomy" id="230148"/>
    <lineage>
        <taxon>Eukaryota</taxon>
        <taxon>Metazoa</taxon>
        <taxon>Chordata</taxon>
        <taxon>Craniata</taxon>
        <taxon>Vertebrata</taxon>
        <taxon>Euteleostomi</taxon>
        <taxon>Actinopterygii</taxon>
        <taxon>Neopterygii</taxon>
        <taxon>Teleostei</taxon>
        <taxon>Neoteleostei</taxon>
        <taxon>Acanthomorphata</taxon>
        <taxon>Eupercaria</taxon>
        <taxon>Perciformes</taxon>
        <taxon>Cottioidei</taxon>
        <taxon>Cottales</taxon>
        <taxon>Liparidae</taxon>
        <taxon>Liparis</taxon>
    </lineage>
</organism>
<feature type="compositionally biased region" description="Basic and acidic residues" evidence="1">
    <location>
        <begin position="24"/>
        <end position="34"/>
    </location>
</feature>
<name>A0A4Z2GVW8_9TELE</name>
<evidence type="ECO:0000256" key="1">
    <source>
        <dbReference type="SAM" id="MobiDB-lite"/>
    </source>
</evidence>
<keyword evidence="3" id="KW-1185">Reference proteome</keyword>